<keyword evidence="3" id="KW-1185">Reference proteome</keyword>
<sequence>MVAMAFQKKAKDFFNSLASIPKEVFYNLTLTLLTLLLPLSFLLLARFSDAQYYLQTLTWYHSSNPFPYVLTLALHLNPFILYLLVSIVSIASLIYGLTGKTKITLLNDPPSSSSVLQPRLYTAWILLCSFQVCVGLGIEGSIVAGLYDSDSSFGIERSLLSRVIFLLGLHQTTQVWSRMVVRPVVNDTVFGIARKEKWVERVALAASLGTLWWWRLREDVEILVVMVEAKKEQLMDVRITDFVGWWLYYVTVTIGMVRVVKGLMWMAMICLCRRRVSGISTVEPSHNDDKNEYCSMTRNSQGNERMEILMLWNSEARRKSGSSQVNADFYSQELLMLRRHSGPLADAISNEISPAKNHSTPFLAT</sequence>
<accession>A0AAN9LK80</accession>
<dbReference type="Proteomes" id="UP001367508">
    <property type="component" value="Unassembled WGS sequence"/>
</dbReference>
<reference evidence="2 3" key="1">
    <citation type="submission" date="2024-01" db="EMBL/GenBank/DDBJ databases">
        <title>The genomes of 5 underutilized Papilionoideae crops provide insights into root nodulation and disease resistanc.</title>
        <authorList>
            <person name="Jiang F."/>
        </authorList>
    </citation>
    <scope>NUCLEOTIDE SEQUENCE [LARGE SCALE GENOMIC DNA]</scope>
    <source>
        <strain evidence="2">LVBAO_FW01</strain>
        <tissue evidence="2">Leaves</tissue>
    </source>
</reference>
<comment type="caution">
    <text evidence="2">The sequence shown here is derived from an EMBL/GenBank/DDBJ whole genome shotgun (WGS) entry which is preliminary data.</text>
</comment>
<protein>
    <submittedName>
        <fullName evidence="2">Uncharacterized protein</fullName>
    </submittedName>
</protein>
<dbReference type="AlphaFoldDB" id="A0AAN9LK80"/>
<keyword evidence="1" id="KW-1133">Transmembrane helix</keyword>
<evidence type="ECO:0000256" key="1">
    <source>
        <dbReference type="SAM" id="Phobius"/>
    </source>
</evidence>
<feature type="transmembrane region" description="Helical" evidence="1">
    <location>
        <begin position="79"/>
        <end position="99"/>
    </location>
</feature>
<dbReference type="PANTHER" id="PTHR37172:SF3">
    <property type="entry name" value="TRANSMEMBRANE PROTEIN"/>
    <property type="match status" value="1"/>
</dbReference>
<proteinExistence type="predicted"/>
<keyword evidence="1" id="KW-0472">Membrane</keyword>
<feature type="transmembrane region" description="Helical" evidence="1">
    <location>
        <begin position="246"/>
        <end position="271"/>
    </location>
</feature>
<organism evidence="2 3">
    <name type="scientific">Canavalia gladiata</name>
    <name type="common">Sword bean</name>
    <name type="synonym">Dolichos gladiatus</name>
    <dbReference type="NCBI Taxonomy" id="3824"/>
    <lineage>
        <taxon>Eukaryota</taxon>
        <taxon>Viridiplantae</taxon>
        <taxon>Streptophyta</taxon>
        <taxon>Embryophyta</taxon>
        <taxon>Tracheophyta</taxon>
        <taxon>Spermatophyta</taxon>
        <taxon>Magnoliopsida</taxon>
        <taxon>eudicotyledons</taxon>
        <taxon>Gunneridae</taxon>
        <taxon>Pentapetalae</taxon>
        <taxon>rosids</taxon>
        <taxon>fabids</taxon>
        <taxon>Fabales</taxon>
        <taxon>Fabaceae</taxon>
        <taxon>Papilionoideae</taxon>
        <taxon>50 kb inversion clade</taxon>
        <taxon>NPAAA clade</taxon>
        <taxon>indigoferoid/millettioid clade</taxon>
        <taxon>Phaseoleae</taxon>
        <taxon>Canavalia</taxon>
    </lineage>
</organism>
<evidence type="ECO:0000313" key="2">
    <source>
        <dbReference type="EMBL" id="KAK7337527.1"/>
    </source>
</evidence>
<dbReference type="EMBL" id="JAYMYQ010000004">
    <property type="protein sequence ID" value="KAK7337527.1"/>
    <property type="molecule type" value="Genomic_DNA"/>
</dbReference>
<gene>
    <name evidence="2" type="ORF">VNO77_18106</name>
</gene>
<keyword evidence="1" id="KW-0812">Transmembrane</keyword>
<name>A0AAN9LK80_CANGL</name>
<dbReference type="PANTHER" id="PTHR37172">
    <property type="entry name" value="TRANSMEMBRANE PROTEIN"/>
    <property type="match status" value="1"/>
</dbReference>
<feature type="transmembrane region" description="Helical" evidence="1">
    <location>
        <begin position="120"/>
        <end position="147"/>
    </location>
</feature>
<evidence type="ECO:0000313" key="3">
    <source>
        <dbReference type="Proteomes" id="UP001367508"/>
    </source>
</evidence>